<dbReference type="InterPro" id="IPR006578">
    <property type="entry name" value="MADF-dom"/>
</dbReference>
<dbReference type="EMBL" id="JBJJXI010000045">
    <property type="protein sequence ID" value="KAL3401406.1"/>
    <property type="molecule type" value="Genomic_DNA"/>
</dbReference>
<feature type="region of interest" description="Disordered" evidence="1">
    <location>
        <begin position="349"/>
        <end position="390"/>
    </location>
</feature>
<dbReference type="InterPro" id="IPR039353">
    <property type="entry name" value="TF_Adf1"/>
</dbReference>
<comment type="caution">
    <text evidence="4">The sequence shown here is derived from an EMBL/GenBank/DDBJ whole genome shotgun (WGS) entry which is preliminary data.</text>
</comment>
<protein>
    <recommendedName>
        <fullName evidence="2">MADF domain-containing protein</fullName>
    </recommendedName>
</protein>
<evidence type="ECO:0000313" key="4">
    <source>
        <dbReference type="EMBL" id="KAL3401406.1"/>
    </source>
</evidence>
<accession>A0ABD2X7M7</accession>
<sequence>MELIEEVRNHQALYKLSHQDYKRSAFKSKLWLTIAAKVGITPEVAKSTWASLVSKYWRLAKQVRFQSRSGAGADQIDKPAWSYWETLRFLEDKEIETTQTSGNLDVLDDSLLNENFYGEIEEVIESRSSACTSSNNIEEVIVNSSTPALIATENDSSMSGDRVHINQNVTAGIASPTAPADTNRYNFNITPSIPPSCKSEKAKDSEWAIYFSSLLPHTRQVENKNKLDMCNEINKIVNKFAYGMKATKNTEPSISQAFWQFPFAQLNSGLTPLNSLYHHYPQVKQERTSPNKRRSRLNYKRKIKYDDESSDDDCVIVEDDYVIDIKQERVTKALQQQQQQQQQPLQQQQQQQQLPQTSPFQQQQQQQLSQIHQQQQQQHRPTQDQQQQLQSLPEGLNAALITQRAMNSLVNSNFISTETQSSIDEQEQ</sequence>
<gene>
    <name evidence="3" type="ORF">TKK_005252</name>
    <name evidence="4" type="ORF">TKK_005253</name>
</gene>
<evidence type="ECO:0000313" key="3">
    <source>
        <dbReference type="EMBL" id="KAL3401405.1"/>
    </source>
</evidence>
<dbReference type="SMART" id="SM00595">
    <property type="entry name" value="MADF"/>
    <property type="match status" value="1"/>
</dbReference>
<name>A0ABD2X7M7_9HYME</name>
<feature type="domain" description="MADF" evidence="2">
    <location>
        <begin position="2"/>
        <end position="95"/>
    </location>
</feature>
<dbReference type="Pfam" id="PF10545">
    <property type="entry name" value="MADF_DNA_bdg"/>
    <property type="match status" value="1"/>
</dbReference>
<organism evidence="4 5">
    <name type="scientific">Trichogramma kaykai</name>
    <dbReference type="NCBI Taxonomy" id="54128"/>
    <lineage>
        <taxon>Eukaryota</taxon>
        <taxon>Metazoa</taxon>
        <taxon>Ecdysozoa</taxon>
        <taxon>Arthropoda</taxon>
        <taxon>Hexapoda</taxon>
        <taxon>Insecta</taxon>
        <taxon>Pterygota</taxon>
        <taxon>Neoptera</taxon>
        <taxon>Endopterygota</taxon>
        <taxon>Hymenoptera</taxon>
        <taxon>Apocrita</taxon>
        <taxon>Proctotrupomorpha</taxon>
        <taxon>Chalcidoidea</taxon>
        <taxon>Trichogrammatidae</taxon>
        <taxon>Trichogramma</taxon>
    </lineage>
</organism>
<dbReference type="PANTHER" id="PTHR12243">
    <property type="entry name" value="MADF DOMAIN TRANSCRIPTION FACTOR"/>
    <property type="match status" value="1"/>
</dbReference>
<evidence type="ECO:0000259" key="2">
    <source>
        <dbReference type="PROSITE" id="PS51029"/>
    </source>
</evidence>
<dbReference type="EMBL" id="JBJJXI010000045">
    <property type="protein sequence ID" value="KAL3401405.1"/>
    <property type="molecule type" value="Genomic_DNA"/>
</dbReference>
<dbReference type="Proteomes" id="UP001627154">
    <property type="component" value="Unassembled WGS sequence"/>
</dbReference>
<evidence type="ECO:0000256" key="1">
    <source>
        <dbReference type="SAM" id="MobiDB-lite"/>
    </source>
</evidence>
<dbReference type="AlphaFoldDB" id="A0ABD2X7M7"/>
<dbReference type="PANTHER" id="PTHR12243:SF67">
    <property type="entry name" value="COREPRESSOR OF PANGOLIN, ISOFORM A-RELATED"/>
    <property type="match status" value="1"/>
</dbReference>
<reference evidence="4 5" key="1">
    <citation type="journal article" date="2024" name="bioRxiv">
        <title>A reference genome for Trichogramma kaykai: A tiny desert-dwelling parasitoid wasp with competing sex-ratio distorters.</title>
        <authorList>
            <person name="Culotta J."/>
            <person name="Lindsey A.R."/>
        </authorList>
    </citation>
    <scope>NUCLEOTIDE SEQUENCE [LARGE SCALE GENOMIC DNA]</scope>
    <source>
        <strain evidence="4 5">KSX58</strain>
    </source>
</reference>
<dbReference type="PROSITE" id="PS51029">
    <property type="entry name" value="MADF"/>
    <property type="match status" value="1"/>
</dbReference>
<evidence type="ECO:0000313" key="5">
    <source>
        <dbReference type="Proteomes" id="UP001627154"/>
    </source>
</evidence>
<keyword evidence="5" id="KW-1185">Reference proteome</keyword>
<proteinExistence type="predicted"/>